<dbReference type="InterPro" id="IPR013751">
    <property type="entry name" value="ACP_syn_III_N"/>
</dbReference>
<dbReference type="GO" id="GO:0006633">
    <property type="term" value="P:fatty acid biosynthetic process"/>
    <property type="evidence" value="ECO:0007669"/>
    <property type="project" value="InterPro"/>
</dbReference>
<evidence type="ECO:0000256" key="1">
    <source>
        <dbReference type="ARBA" id="ARBA00022679"/>
    </source>
</evidence>
<dbReference type="OrthoDB" id="9788274at2"/>
<dbReference type="SUPFAM" id="SSF53901">
    <property type="entry name" value="Thiolase-like"/>
    <property type="match status" value="1"/>
</dbReference>
<dbReference type="Pfam" id="PF08541">
    <property type="entry name" value="ACP_syn_III_C"/>
    <property type="match status" value="1"/>
</dbReference>
<dbReference type="PANTHER" id="PTHR34069">
    <property type="entry name" value="3-OXOACYL-[ACYL-CARRIER-PROTEIN] SYNTHASE 3"/>
    <property type="match status" value="1"/>
</dbReference>
<dbReference type="RefSeq" id="WP_139128834.1">
    <property type="nucleotide sequence ID" value="NZ_FMHT01000003.1"/>
</dbReference>
<dbReference type="AlphaFoldDB" id="A0A1C6RD03"/>
<feature type="domain" description="Beta-ketoacyl-[acyl-carrier-protein] synthase III C-terminal" evidence="3">
    <location>
        <begin position="251"/>
        <end position="332"/>
    </location>
</feature>
<feature type="domain" description="Beta-ketoacyl-[acyl-carrier-protein] synthase III N-terminal" evidence="4">
    <location>
        <begin position="119"/>
        <end position="204"/>
    </location>
</feature>
<keyword evidence="1" id="KW-0808">Transferase</keyword>
<evidence type="ECO:0000259" key="4">
    <source>
        <dbReference type="Pfam" id="PF08545"/>
    </source>
</evidence>
<evidence type="ECO:0000313" key="6">
    <source>
        <dbReference type="Proteomes" id="UP000199699"/>
    </source>
</evidence>
<dbReference type="CDD" id="cd00830">
    <property type="entry name" value="KAS_III"/>
    <property type="match status" value="1"/>
</dbReference>
<dbReference type="PANTHER" id="PTHR34069:SF2">
    <property type="entry name" value="BETA-KETOACYL-[ACYL-CARRIER-PROTEIN] SYNTHASE III"/>
    <property type="match status" value="1"/>
</dbReference>
<dbReference type="GO" id="GO:0004315">
    <property type="term" value="F:3-oxoacyl-[acyl-carrier-protein] synthase activity"/>
    <property type="evidence" value="ECO:0007669"/>
    <property type="project" value="InterPro"/>
</dbReference>
<dbReference type="InterPro" id="IPR016039">
    <property type="entry name" value="Thiolase-like"/>
</dbReference>
<dbReference type="Pfam" id="PF08545">
    <property type="entry name" value="ACP_syn_III"/>
    <property type="match status" value="1"/>
</dbReference>
<organism evidence="5 6">
    <name type="scientific">Micromonospora nigra</name>
    <dbReference type="NCBI Taxonomy" id="145857"/>
    <lineage>
        <taxon>Bacteria</taxon>
        <taxon>Bacillati</taxon>
        <taxon>Actinomycetota</taxon>
        <taxon>Actinomycetes</taxon>
        <taxon>Micromonosporales</taxon>
        <taxon>Micromonosporaceae</taxon>
        <taxon>Micromonospora</taxon>
    </lineage>
</organism>
<gene>
    <name evidence="5" type="ORF">GA0070616_0609</name>
</gene>
<evidence type="ECO:0000259" key="3">
    <source>
        <dbReference type="Pfam" id="PF08541"/>
    </source>
</evidence>
<dbReference type="Proteomes" id="UP000199699">
    <property type="component" value="Unassembled WGS sequence"/>
</dbReference>
<keyword evidence="6" id="KW-1185">Reference proteome</keyword>
<evidence type="ECO:0000256" key="2">
    <source>
        <dbReference type="ARBA" id="ARBA00023315"/>
    </source>
</evidence>
<reference evidence="5 6" key="1">
    <citation type="submission" date="2016-06" db="EMBL/GenBank/DDBJ databases">
        <authorList>
            <person name="Kjaerup R.B."/>
            <person name="Dalgaard T.S."/>
            <person name="Juul-Madsen H.R."/>
        </authorList>
    </citation>
    <scope>NUCLEOTIDE SEQUENCE [LARGE SCALE GENOMIC DNA]</scope>
    <source>
        <strain evidence="5 6">DSM 43818</strain>
    </source>
</reference>
<proteinExistence type="predicted"/>
<accession>A0A1C6RD03</accession>
<dbReference type="GO" id="GO:0044550">
    <property type="term" value="P:secondary metabolite biosynthetic process"/>
    <property type="evidence" value="ECO:0007669"/>
    <property type="project" value="TreeGrafter"/>
</dbReference>
<evidence type="ECO:0000313" key="5">
    <source>
        <dbReference type="EMBL" id="SCL15029.1"/>
    </source>
</evidence>
<dbReference type="Gene3D" id="3.40.47.10">
    <property type="match status" value="1"/>
</dbReference>
<dbReference type="STRING" id="145857.GA0070616_0609"/>
<dbReference type="InterPro" id="IPR013747">
    <property type="entry name" value="ACP_syn_III_C"/>
</dbReference>
<keyword evidence="2" id="KW-0012">Acyltransferase</keyword>
<dbReference type="EMBL" id="FMHT01000003">
    <property type="protein sequence ID" value="SCL15029.1"/>
    <property type="molecule type" value="Genomic_DNA"/>
</dbReference>
<name>A0A1C6RD03_9ACTN</name>
<protein>
    <submittedName>
        <fullName evidence="5">3-oxoacyl-[acyl-carrier-protein] synthase-3</fullName>
    </submittedName>
</protein>
<sequence>MTGQGGVSAVVTGIGHYLPDQVMTTRDVVNRVNERSGRTVVSPRVIHMFSGVEERRYAPPGTTSSELAARAGQAAMAAAGVDPTDIDLLLFAAVTQDVIEPATANIVQERLGCWNAAVFDVKNACNSFVNALDVAAAKIKLGQCRRVLVTTGEVASIHVAWQIRETDEIGLKLPALTVGDAGGAFVVEAGPAPGVLPGVFRSDGREWRRSVILSGGTLKPHDGDHFTMDCDGSRLHELGVERVPAVVGEVLEGAGWTTDDVKLVVPHQTSVQTIEMLRVKLGFAPEQVMVTVDRLGNTGAASIPVALSLAVTEGRAGPGDKILLVGGAAGFGVSVIPLVLPG</sequence>